<comment type="caution">
    <text evidence="1">The sequence shown here is derived from an EMBL/GenBank/DDBJ whole genome shotgun (WGS) entry which is preliminary data.</text>
</comment>
<reference evidence="1 2" key="1">
    <citation type="journal article" date="2018" name="BMC Genomics">
        <title>Comparative genome analyses reveal sequence features reflecting distinct modes of host-adaptation between dicot and monocot powdery mildew.</title>
        <authorList>
            <person name="Wu Y."/>
            <person name="Ma X."/>
            <person name="Pan Z."/>
            <person name="Kale S.D."/>
            <person name="Song Y."/>
            <person name="King H."/>
            <person name="Zhang Q."/>
            <person name="Presley C."/>
            <person name="Deng X."/>
            <person name="Wei C.I."/>
            <person name="Xiao S."/>
        </authorList>
    </citation>
    <scope>NUCLEOTIDE SEQUENCE [LARGE SCALE GENOMIC DNA]</scope>
    <source>
        <strain evidence="1">UMSG3</strain>
    </source>
</reference>
<dbReference type="EMBL" id="MCBQ01011140">
    <property type="protein sequence ID" value="RKF66787.1"/>
    <property type="molecule type" value="Genomic_DNA"/>
</dbReference>
<name>A0A420I909_9PEZI</name>
<evidence type="ECO:0000313" key="2">
    <source>
        <dbReference type="Proteomes" id="UP000283383"/>
    </source>
</evidence>
<gene>
    <name evidence="1" type="ORF">GcM3_111020</name>
</gene>
<organism evidence="1 2">
    <name type="scientific">Golovinomyces cichoracearum</name>
    <dbReference type="NCBI Taxonomy" id="62708"/>
    <lineage>
        <taxon>Eukaryota</taxon>
        <taxon>Fungi</taxon>
        <taxon>Dikarya</taxon>
        <taxon>Ascomycota</taxon>
        <taxon>Pezizomycotina</taxon>
        <taxon>Leotiomycetes</taxon>
        <taxon>Erysiphales</taxon>
        <taxon>Erysiphaceae</taxon>
        <taxon>Golovinomyces</taxon>
    </lineage>
</organism>
<accession>A0A420I909</accession>
<sequence length="74" mass="8460">MKKSQSALQAKSKYMTEVFSQTREQSAFQMSSVSNQSSSSSMSYQDLLKEFNISEENMLEDLEQMSSAEQETWA</sequence>
<evidence type="ECO:0000313" key="1">
    <source>
        <dbReference type="EMBL" id="RKF66787.1"/>
    </source>
</evidence>
<dbReference type="Proteomes" id="UP000283383">
    <property type="component" value="Unassembled WGS sequence"/>
</dbReference>
<dbReference type="AlphaFoldDB" id="A0A420I909"/>
<proteinExistence type="predicted"/>
<keyword evidence="2" id="KW-1185">Reference proteome</keyword>
<protein>
    <submittedName>
        <fullName evidence="1">Uncharacterized protein</fullName>
    </submittedName>
</protein>